<dbReference type="PANTHER" id="PTHR43025">
    <property type="entry name" value="MONOGALACTOSYLDIACYLGLYCEROL SYNTHASE"/>
    <property type="match status" value="1"/>
</dbReference>
<dbReference type="EMBL" id="NFZW01000011">
    <property type="protein sequence ID" value="RFA35673.1"/>
    <property type="molecule type" value="Genomic_DNA"/>
</dbReference>
<evidence type="ECO:0000259" key="4">
    <source>
        <dbReference type="Pfam" id="PF06925"/>
    </source>
</evidence>
<keyword evidence="3" id="KW-0808">Transferase</keyword>
<dbReference type="AlphaFoldDB" id="A0A3E0WU07"/>
<evidence type="ECO:0000256" key="3">
    <source>
        <dbReference type="ARBA" id="ARBA00022679"/>
    </source>
</evidence>
<proteinExistence type="inferred from homology"/>
<evidence type="ECO:0000313" key="6">
    <source>
        <dbReference type="Proteomes" id="UP000256763"/>
    </source>
</evidence>
<comment type="caution">
    <text evidence="5">The sequence shown here is derived from an EMBL/GenBank/DDBJ whole genome shotgun (WGS) entry which is preliminary data.</text>
</comment>
<dbReference type="SUPFAM" id="SSF53756">
    <property type="entry name" value="UDP-Glycosyltransferase/glycogen phosphorylase"/>
    <property type="match status" value="1"/>
</dbReference>
<evidence type="ECO:0000256" key="1">
    <source>
        <dbReference type="ARBA" id="ARBA00006962"/>
    </source>
</evidence>
<dbReference type="GO" id="GO:0016020">
    <property type="term" value="C:membrane"/>
    <property type="evidence" value="ECO:0007669"/>
    <property type="project" value="GOC"/>
</dbReference>
<dbReference type="Proteomes" id="UP000256763">
    <property type="component" value="Unassembled WGS sequence"/>
</dbReference>
<accession>A0A3E0WU07</accession>
<evidence type="ECO:0000313" key="5">
    <source>
        <dbReference type="EMBL" id="RFA35673.1"/>
    </source>
</evidence>
<dbReference type="InterPro" id="IPR050519">
    <property type="entry name" value="Glycosyltransf_28_UgtP"/>
</dbReference>
<dbReference type="PANTHER" id="PTHR43025:SF3">
    <property type="entry name" value="MONOGALACTOSYLDIACYLGLYCEROL SYNTHASE 1, CHLOROPLASTIC"/>
    <property type="match status" value="1"/>
</dbReference>
<name>A0A3E0WU07_9GAMM</name>
<dbReference type="GO" id="GO:0009247">
    <property type="term" value="P:glycolipid biosynthetic process"/>
    <property type="evidence" value="ECO:0007669"/>
    <property type="project" value="InterPro"/>
</dbReference>
<organism evidence="5 6">
    <name type="scientific">Alkalilimnicola ehrlichii</name>
    <dbReference type="NCBI Taxonomy" id="351052"/>
    <lineage>
        <taxon>Bacteria</taxon>
        <taxon>Pseudomonadati</taxon>
        <taxon>Pseudomonadota</taxon>
        <taxon>Gammaproteobacteria</taxon>
        <taxon>Chromatiales</taxon>
        <taxon>Ectothiorhodospiraceae</taxon>
        <taxon>Alkalilimnicola</taxon>
    </lineage>
</organism>
<dbReference type="Gene3D" id="3.40.50.2000">
    <property type="entry name" value="Glycogen Phosphorylase B"/>
    <property type="match status" value="1"/>
</dbReference>
<evidence type="ECO:0000256" key="2">
    <source>
        <dbReference type="ARBA" id="ARBA00022676"/>
    </source>
</evidence>
<reference evidence="6" key="1">
    <citation type="submission" date="2017-05" db="EMBL/GenBank/DDBJ databases">
        <authorList>
            <person name="Sharma S."/>
            <person name="Sidhu C."/>
            <person name="Pinnaka A.K."/>
        </authorList>
    </citation>
    <scope>NUCLEOTIDE SEQUENCE [LARGE SCALE GENOMIC DNA]</scope>
    <source>
        <strain evidence="6">AK93</strain>
    </source>
</reference>
<dbReference type="InterPro" id="IPR009695">
    <property type="entry name" value="Diacylglyc_glucosyltr_N"/>
</dbReference>
<sequence>MPSGGESFSSAGIASRAVGYYRTRVISLVSRSVEFPGCRYQLGSYDFLNLLGTFTHRAAKHGNLIRRGLVIWMHTRLSRRLKQRIQAFRPQAIIATQMMPAAVLSHLKRRDEVTIPAIGVLTDYGVHDIWLRSAMDYFCVATSAMASELRAHGVPKSAIAVTGIPMLNGFRHPVAQQEARAQLGVPHAAKTVLVTGGGCGIGAVEALEPILQCELDCELLVAAGGQTDRHRLLDLSGNYPGRLRIFDDDVPMPMLVRAADVVVGKPGGLSVSEALACGRPFLAVCSLGGQESFNVAFLEANGLGEAVDSEQLISRLRQWLADPLLLAQLQAKAWSYGWREGAGAIAGSVLQTVMPQALGEHKGNNP</sequence>
<dbReference type="GO" id="GO:0016758">
    <property type="term" value="F:hexosyltransferase activity"/>
    <property type="evidence" value="ECO:0007669"/>
    <property type="project" value="InterPro"/>
</dbReference>
<keyword evidence="6" id="KW-1185">Reference proteome</keyword>
<keyword evidence="2" id="KW-0328">Glycosyltransferase</keyword>
<dbReference type="Pfam" id="PF06925">
    <property type="entry name" value="MGDG_synth"/>
    <property type="match status" value="1"/>
</dbReference>
<gene>
    <name evidence="5" type="ORF">CAL65_12110</name>
</gene>
<comment type="similarity">
    <text evidence="1">Belongs to the glycosyltransferase 28 family.</text>
</comment>
<feature type="domain" description="Diacylglycerol glucosyltransferase N-terminal" evidence="4">
    <location>
        <begin position="67"/>
        <end position="165"/>
    </location>
</feature>
<protein>
    <recommendedName>
        <fullName evidence="4">Diacylglycerol glucosyltransferase N-terminal domain-containing protein</fullName>
    </recommendedName>
</protein>